<feature type="domain" description="Tape measure protein N-terminal" evidence="1">
    <location>
        <begin position="70"/>
        <end position="262"/>
    </location>
</feature>
<keyword evidence="3" id="KW-1185">Reference proteome</keyword>
<dbReference type="EMBL" id="CP073910">
    <property type="protein sequence ID" value="QUT07911.1"/>
    <property type="molecule type" value="Genomic_DNA"/>
</dbReference>
<name>A0A975KAP6_9SPHN</name>
<dbReference type="InterPro" id="IPR013491">
    <property type="entry name" value="Tape_meas_N"/>
</dbReference>
<dbReference type="Proteomes" id="UP000681425">
    <property type="component" value="Chromosome"/>
</dbReference>
<proteinExistence type="predicted"/>
<dbReference type="KEGG" id="spph:KFK14_11280"/>
<dbReference type="AlphaFoldDB" id="A0A975KAP6"/>
<protein>
    <submittedName>
        <fullName evidence="2">Tape measure protein</fullName>
    </submittedName>
</protein>
<evidence type="ECO:0000259" key="1">
    <source>
        <dbReference type="Pfam" id="PF20155"/>
    </source>
</evidence>
<organism evidence="2 3">
    <name type="scientific">Sphingobium phenoxybenzoativorans</name>
    <dbReference type="NCBI Taxonomy" id="1592790"/>
    <lineage>
        <taxon>Bacteria</taxon>
        <taxon>Pseudomonadati</taxon>
        <taxon>Pseudomonadota</taxon>
        <taxon>Alphaproteobacteria</taxon>
        <taxon>Sphingomonadales</taxon>
        <taxon>Sphingomonadaceae</taxon>
        <taxon>Sphingobium</taxon>
    </lineage>
</organism>
<dbReference type="NCBIfam" id="TIGR02675">
    <property type="entry name" value="tape_meas_nterm"/>
    <property type="match status" value="1"/>
</dbReference>
<gene>
    <name evidence="2" type="ORF">KFK14_11280</name>
</gene>
<evidence type="ECO:0000313" key="3">
    <source>
        <dbReference type="Proteomes" id="UP000681425"/>
    </source>
</evidence>
<evidence type="ECO:0000313" key="2">
    <source>
        <dbReference type="EMBL" id="QUT07911.1"/>
    </source>
</evidence>
<accession>A0A975KAP6</accession>
<reference evidence="2" key="1">
    <citation type="submission" date="2021-04" db="EMBL/GenBank/DDBJ databases">
        <title>Isolation of p-tert-butylphenol degrading bacteria Sphingobium phenoxybenzoativorans Tas13 from active sludge.</title>
        <authorList>
            <person name="Li Y."/>
        </authorList>
    </citation>
    <scope>NUCLEOTIDE SEQUENCE</scope>
    <source>
        <strain evidence="2">Tas13</strain>
    </source>
</reference>
<dbReference type="Pfam" id="PF20155">
    <property type="entry name" value="TMP_3"/>
    <property type="match status" value="1"/>
</dbReference>
<sequence length="650" mass="68236">MAKAVIGALRVTLGLDSAEFTKGINNASRQAKGFEAASKTMANAAQATTNAIRGLGAAFGIVSIGAAGKAFLDLATQSKQMTAQLKLATAEFGRLSEAQNDVRRISAITRSGLGETTKLYGNFVRAVKDLGGTQEDASRATLTFSQALKLGGASQVEAASATLQFGQALASGVLRGDEFNSVMEASPRLSKLLAESLNVPVGALRKMAEEGELTADKLVNALTNQKFTAGIDAEFKELPVTFDEAMGQVRNAAVITFGAFDQGGQFSTAFANFIIGGADGLSDLELAAEQAGVEMRATFEGLRNVFEPMVQGALSAFGTIDQRANYTRDGIANLFGAIDDLNNFLPNLNNRANAFDRRFFGTTFLDEAPTSNLRGNFLKGYNSAQSKFGGAAAEARFRTMNSGYDILGNRVNAVGKKVTIPGKAEKPKKAKKGPKEKTPIDYTAENIYDFKVALNDALDQPLDFTAINKSVDLGLDQLAAKFKKTAEDGSQSMANLVNNSLNALNNFAASIKSGGFLDILSSAFNAFGSLAKTGIFGSKLATGFKDFTAITGYAGARAAGGPVTGGRTYLVGERGPELFTATRSGYIHPNGANDNGAGARPYFDLRGAVMTADLLAQMNQVGEVSAIRGASGGTAGAVRAQQRSSKWQIP</sequence>
<dbReference type="RefSeq" id="WP_212610861.1">
    <property type="nucleotide sequence ID" value="NZ_CP073910.1"/>
</dbReference>